<protein>
    <submittedName>
        <fullName evidence="1">Uncharacterized protein</fullName>
    </submittedName>
</protein>
<dbReference type="Proteomes" id="UP000315112">
    <property type="component" value="Unassembled WGS sequence"/>
</dbReference>
<accession>A0A562PG49</accession>
<organism evidence="1 2">
    <name type="scientific">Pseudoduganella flava</name>
    <dbReference type="NCBI Taxonomy" id="871742"/>
    <lineage>
        <taxon>Bacteria</taxon>
        <taxon>Pseudomonadati</taxon>
        <taxon>Pseudomonadota</taxon>
        <taxon>Betaproteobacteria</taxon>
        <taxon>Burkholderiales</taxon>
        <taxon>Oxalobacteraceae</taxon>
        <taxon>Telluria group</taxon>
        <taxon>Pseudoduganella</taxon>
    </lineage>
</organism>
<proteinExistence type="predicted"/>
<evidence type="ECO:0000313" key="2">
    <source>
        <dbReference type="Proteomes" id="UP000315112"/>
    </source>
</evidence>
<sequence length="39" mass="4226">MSLPLLSLLALPAAAVILYFSVADLLRAIPDSNDDFLCY</sequence>
<name>A0A562PG49_9BURK</name>
<comment type="caution">
    <text evidence="1">The sequence shown here is derived from an EMBL/GenBank/DDBJ whole genome shotgun (WGS) entry which is preliminary data.</text>
</comment>
<gene>
    <name evidence="1" type="ORF">IP92_04919</name>
</gene>
<dbReference type="EMBL" id="VLKW01000012">
    <property type="protein sequence ID" value="TWI43358.1"/>
    <property type="molecule type" value="Genomic_DNA"/>
</dbReference>
<dbReference type="AlphaFoldDB" id="A0A562PG49"/>
<evidence type="ECO:0000313" key="1">
    <source>
        <dbReference type="EMBL" id="TWI43358.1"/>
    </source>
</evidence>
<reference evidence="1 2" key="1">
    <citation type="journal article" date="2015" name="Stand. Genomic Sci.">
        <title>Genomic Encyclopedia of Bacterial and Archaeal Type Strains, Phase III: the genomes of soil and plant-associated and newly described type strains.</title>
        <authorList>
            <person name="Whitman W.B."/>
            <person name="Woyke T."/>
            <person name="Klenk H.P."/>
            <person name="Zhou Y."/>
            <person name="Lilburn T.G."/>
            <person name="Beck B.J."/>
            <person name="De Vos P."/>
            <person name="Vandamme P."/>
            <person name="Eisen J.A."/>
            <person name="Garrity G."/>
            <person name="Hugenholtz P."/>
            <person name="Kyrpides N.C."/>
        </authorList>
    </citation>
    <scope>NUCLEOTIDE SEQUENCE [LARGE SCALE GENOMIC DNA]</scope>
    <source>
        <strain evidence="1 2">CGMCC 1.10685</strain>
    </source>
</reference>